<evidence type="ECO:0000313" key="10">
    <source>
        <dbReference type="Proteomes" id="UP001479436"/>
    </source>
</evidence>
<name>A0ABR2WVK4_9FUNG</name>
<feature type="compositionally biased region" description="Polar residues" evidence="6">
    <location>
        <begin position="558"/>
        <end position="579"/>
    </location>
</feature>
<dbReference type="InterPro" id="IPR056518">
    <property type="entry name" value="HEAT_Ints3_C"/>
</dbReference>
<evidence type="ECO:0000256" key="5">
    <source>
        <dbReference type="ARBA" id="ARBA00023242"/>
    </source>
</evidence>
<feature type="domain" description="Integrator complex subunit 3 N-terminal" evidence="7">
    <location>
        <begin position="277"/>
        <end position="486"/>
    </location>
</feature>
<accession>A0ABR2WVK4</accession>
<sequence>MTTTTTEISSILLDLEPVDDIDALDREMISCFEELKTTIAEKSEIELHNELQEKASQSMTKHAQLAKGLLYGILSDSSNANEYFRYLNFIVRDGFAYIVGKLKYLAALPRFCKMNVKTRSQLLWIVDQLTGMNVQGIDSLYTILLRQIRGGDVTPKNVSFCEAMVDLLSKNRQWMNLFPVVIASSFYTFIRVILDHGKHLELRQKETDFCVYLMREKFTECSNIGRDLIRSLQDVARIPEFEQLWIDLFYRPEKISPHFRGKPALCDSVLCMYSSVLNNRNTGVWHILSVPTPKIYLQSRLTFDMELKLLHIMENLRWGRHQRNMQWFINRYLSTPDSETLYCDLIRYICGVYHPTNAVLASDIVPRYVIVGGLIRGIKSHAAASNAKLALFYDWLFYDPNVDNIMNIEPAVLLMERSVEKYAFITSILLEFLQFIVEEYYPEKANDIKLHVRSAMQTIMEKGVIRSFNNMLENRGIPNSVRQGINQILGNVISQNSLNNPSLDSTDTQINSGGFDDDKDPFQMDIKSSFTGQLGHAFQEDPEEDNSEEEVVEEEMASNYSSTGLNEGGSTNEFISTDSDQNDRFKSFDGVSGMEAEQEPGKFDGNDDQREDLDQDALEVGDELEEQYEEDMEDIADPEEEEDEEEENDDEASLWLFGDLLKDFRSATTDEETTKAESLLKEILEVFAKTAVPPEKLAPSLSRSMKRSTFTDLDQDYFTQDDEENKDLISILLDQTWASSSDHVLETRMMTLLSLMSKKIEAIGFRWILHISKHSERDSEGKFEKALLEKYTTFATFEDAPLEDQLLKDMTNLQESQINLFYEILPYIFRKYAEICIGNTGFLHLAVAMMDPSQVYHLMTSLNSDELVMFGQLDYEASVAPTLEWETFEQICVWQLIAAEIAGKIEPVEMLFSSLFGKLKADANPEALNGLLALLRTVPPTKQIVSTLGNHRDGGYDPFFRSCLTQWSRLWSDSLAQAFGDIFLELASELKAGVIENSDIMERSKIHLDSLHLWLSTIKLSGSALEEFTERLLKDSPVTTPLKSIVNAFDFQQLYPVFYTDEIDIETNSAEELGSTGEPASPAITKRETRSSKRRVKQSDGPGPLSKRKRSAIVLSDSE</sequence>
<evidence type="ECO:0000259" key="7">
    <source>
        <dbReference type="Pfam" id="PF10189"/>
    </source>
</evidence>
<organism evidence="9 10">
    <name type="scientific">Basidiobolus ranarum</name>
    <dbReference type="NCBI Taxonomy" id="34480"/>
    <lineage>
        <taxon>Eukaryota</taxon>
        <taxon>Fungi</taxon>
        <taxon>Fungi incertae sedis</taxon>
        <taxon>Zoopagomycota</taxon>
        <taxon>Entomophthoromycotina</taxon>
        <taxon>Basidiobolomycetes</taxon>
        <taxon>Basidiobolales</taxon>
        <taxon>Basidiobolaceae</taxon>
        <taxon>Basidiobolus</taxon>
    </lineage>
</organism>
<evidence type="ECO:0000313" key="9">
    <source>
        <dbReference type="EMBL" id="KAK9765526.1"/>
    </source>
</evidence>
<feature type="domain" description="Ints3-like C-terminal" evidence="8">
    <location>
        <begin position="731"/>
        <end position="990"/>
    </location>
</feature>
<dbReference type="Proteomes" id="UP001479436">
    <property type="component" value="Unassembled WGS sequence"/>
</dbReference>
<comment type="caution">
    <text evidence="9">The sequence shown here is derived from an EMBL/GenBank/DDBJ whole genome shotgun (WGS) entry which is preliminary data.</text>
</comment>
<dbReference type="PANTHER" id="PTHR13587:SF7">
    <property type="entry name" value="INTEGRATOR COMPLEX SUBUNIT 3"/>
    <property type="match status" value="1"/>
</dbReference>
<evidence type="ECO:0000256" key="6">
    <source>
        <dbReference type="SAM" id="MobiDB-lite"/>
    </source>
</evidence>
<dbReference type="EMBL" id="JASJQH010000258">
    <property type="protein sequence ID" value="KAK9765526.1"/>
    <property type="molecule type" value="Genomic_DNA"/>
</dbReference>
<dbReference type="Pfam" id="PF24566">
    <property type="entry name" value="HEAT_Ints3_C"/>
    <property type="match status" value="1"/>
</dbReference>
<evidence type="ECO:0000256" key="3">
    <source>
        <dbReference type="ARBA" id="ARBA00006130"/>
    </source>
</evidence>
<feature type="region of interest" description="Disordered" evidence="6">
    <location>
        <begin position="538"/>
        <end position="610"/>
    </location>
</feature>
<feature type="region of interest" description="Disordered" evidence="6">
    <location>
        <begin position="1069"/>
        <end position="1119"/>
    </location>
</feature>
<keyword evidence="5" id="KW-0539">Nucleus</keyword>
<evidence type="ECO:0000256" key="1">
    <source>
        <dbReference type="ARBA" id="ARBA00004123"/>
    </source>
</evidence>
<reference evidence="9 10" key="1">
    <citation type="submission" date="2023-04" db="EMBL/GenBank/DDBJ databases">
        <title>Genome of Basidiobolus ranarum AG-B5.</title>
        <authorList>
            <person name="Stajich J.E."/>
            <person name="Carter-House D."/>
            <person name="Gryganskyi A."/>
        </authorList>
    </citation>
    <scope>NUCLEOTIDE SEQUENCE [LARGE SCALE GENOMIC DNA]</scope>
    <source>
        <strain evidence="9 10">AG-B5</strain>
    </source>
</reference>
<evidence type="ECO:0000256" key="4">
    <source>
        <dbReference type="ARBA" id="ARBA00022490"/>
    </source>
</evidence>
<feature type="region of interest" description="Disordered" evidence="6">
    <location>
        <begin position="624"/>
        <end position="651"/>
    </location>
</feature>
<evidence type="ECO:0008006" key="11">
    <source>
        <dbReference type="Google" id="ProtNLM"/>
    </source>
</evidence>
<feature type="region of interest" description="Disordered" evidence="6">
    <location>
        <begin position="499"/>
        <end position="526"/>
    </location>
</feature>
<feature type="compositionally biased region" description="Polar residues" evidence="6">
    <location>
        <begin position="499"/>
        <end position="512"/>
    </location>
</feature>
<feature type="domain" description="Integrator complex subunit 3 N-terminal" evidence="7">
    <location>
        <begin position="61"/>
        <end position="261"/>
    </location>
</feature>
<evidence type="ECO:0000256" key="2">
    <source>
        <dbReference type="ARBA" id="ARBA00004496"/>
    </source>
</evidence>
<dbReference type="InterPro" id="IPR019333">
    <property type="entry name" value="INTS3_N"/>
</dbReference>
<comment type="subcellular location">
    <subcellularLocation>
        <location evidence="2">Cytoplasm</location>
    </subcellularLocation>
    <subcellularLocation>
        <location evidence="1">Nucleus</location>
    </subcellularLocation>
</comment>
<proteinExistence type="inferred from homology"/>
<gene>
    <name evidence="9" type="ORF">K7432_006088</name>
</gene>
<feature type="compositionally biased region" description="Acidic residues" evidence="6">
    <location>
        <begin position="540"/>
        <end position="556"/>
    </location>
</feature>
<comment type="similarity">
    <text evidence="3">Belongs to the Integrator subunit 3 family.</text>
</comment>
<protein>
    <recommendedName>
        <fullName evidence="11">Integrator complex subunit 3</fullName>
    </recommendedName>
</protein>
<feature type="compositionally biased region" description="Basic and acidic residues" evidence="6">
    <location>
        <begin position="599"/>
        <end position="608"/>
    </location>
</feature>
<dbReference type="PANTHER" id="PTHR13587">
    <property type="entry name" value="INTEGRATOR COMPLEX SUBUNIT 3"/>
    <property type="match status" value="1"/>
</dbReference>
<dbReference type="Pfam" id="PF10189">
    <property type="entry name" value="Ints3_N"/>
    <property type="match status" value="2"/>
</dbReference>
<keyword evidence="4" id="KW-0963">Cytoplasm</keyword>
<dbReference type="InterPro" id="IPR045334">
    <property type="entry name" value="INTS3"/>
</dbReference>
<evidence type="ECO:0000259" key="8">
    <source>
        <dbReference type="Pfam" id="PF24566"/>
    </source>
</evidence>
<keyword evidence="10" id="KW-1185">Reference proteome</keyword>